<evidence type="ECO:0000313" key="1">
    <source>
        <dbReference type="EMBL" id="KAL0257606.1"/>
    </source>
</evidence>
<dbReference type="EMBL" id="JAJVCZ030000008">
    <property type="protein sequence ID" value="KAL0257606.1"/>
    <property type="molecule type" value="Genomic_DNA"/>
</dbReference>
<reference evidence="1 2" key="1">
    <citation type="submission" date="2024-02" db="EMBL/GenBank/DDBJ databases">
        <title>De novo assembly and annotation of 12 fungi associated with fruit tree decline syndrome in Ontario, Canada.</title>
        <authorList>
            <person name="Sulman M."/>
            <person name="Ellouze W."/>
            <person name="Ilyukhin E."/>
        </authorList>
    </citation>
    <scope>NUCLEOTIDE SEQUENCE [LARGE SCALE GENOMIC DNA]</scope>
    <source>
        <strain evidence="1 2">FDS-637</strain>
    </source>
</reference>
<dbReference type="Gene3D" id="3.90.180.10">
    <property type="entry name" value="Medium-chain alcohol dehydrogenases, catalytic domain"/>
    <property type="match status" value="1"/>
</dbReference>
<dbReference type="RefSeq" id="XP_066630635.1">
    <property type="nucleotide sequence ID" value="XM_066779831.1"/>
</dbReference>
<dbReference type="Proteomes" id="UP001430584">
    <property type="component" value="Unassembled WGS sequence"/>
</dbReference>
<sequence length="173" mass="19081">MGNRGPRRRRTGNTRCAIHSLRMVPDETLNNMFEASTAESQPVPLPFGQPGRALALAIRVPGMLDTFQFIDDEEHAQPLGDHEVEIAVKAVGMNFHDVMVSIGQIADTDVGVECSGIITHVGSDRTITFHLGCFRIFLQNQMDMFQKIPDGVSFEDAGSLPCIYSTLPCLFRC</sequence>
<dbReference type="InterPro" id="IPR011032">
    <property type="entry name" value="GroES-like_sf"/>
</dbReference>
<name>A0ABR3CAE6_9PEZI</name>
<gene>
    <name evidence="1" type="ORF">SLS55_008420</name>
</gene>
<proteinExistence type="predicted"/>
<organism evidence="1 2">
    <name type="scientific">Diplodia seriata</name>
    <dbReference type="NCBI Taxonomy" id="420778"/>
    <lineage>
        <taxon>Eukaryota</taxon>
        <taxon>Fungi</taxon>
        <taxon>Dikarya</taxon>
        <taxon>Ascomycota</taxon>
        <taxon>Pezizomycotina</taxon>
        <taxon>Dothideomycetes</taxon>
        <taxon>Dothideomycetes incertae sedis</taxon>
        <taxon>Botryosphaeriales</taxon>
        <taxon>Botryosphaeriaceae</taxon>
        <taxon>Diplodia</taxon>
    </lineage>
</organism>
<evidence type="ECO:0000313" key="2">
    <source>
        <dbReference type="Proteomes" id="UP001430584"/>
    </source>
</evidence>
<keyword evidence="2" id="KW-1185">Reference proteome</keyword>
<accession>A0ABR3CAE6</accession>
<dbReference type="GeneID" id="92012505"/>
<dbReference type="SUPFAM" id="SSF50129">
    <property type="entry name" value="GroES-like"/>
    <property type="match status" value="1"/>
</dbReference>
<protein>
    <recommendedName>
        <fullName evidence="3">Alcohol dehydrogenase N-terminal domain-containing protein</fullName>
    </recommendedName>
</protein>
<comment type="caution">
    <text evidence="1">The sequence shown here is derived from an EMBL/GenBank/DDBJ whole genome shotgun (WGS) entry which is preliminary data.</text>
</comment>
<evidence type="ECO:0008006" key="3">
    <source>
        <dbReference type="Google" id="ProtNLM"/>
    </source>
</evidence>